<accession>X1SUT6</accession>
<gene>
    <name evidence="2" type="ORF">S12H4_19301</name>
</gene>
<comment type="caution">
    <text evidence="2">The sequence shown here is derived from an EMBL/GenBank/DDBJ whole genome shotgun (WGS) entry which is preliminary data.</text>
</comment>
<dbReference type="AlphaFoldDB" id="X1SUT6"/>
<name>X1SUT6_9ZZZZ</name>
<organism evidence="2">
    <name type="scientific">marine sediment metagenome</name>
    <dbReference type="NCBI Taxonomy" id="412755"/>
    <lineage>
        <taxon>unclassified sequences</taxon>
        <taxon>metagenomes</taxon>
        <taxon>ecological metagenomes</taxon>
    </lineage>
</organism>
<feature type="non-terminal residue" evidence="2">
    <location>
        <position position="1"/>
    </location>
</feature>
<proteinExistence type="predicted"/>
<evidence type="ECO:0000256" key="1">
    <source>
        <dbReference type="SAM" id="Coils"/>
    </source>
</evidence>
<feature type="coiled-coil region" evidence="1">
    <location>
        <begin position="13"/>
        <end position="60"/>
    </location>
</feature>
<protein>
    <submittedName>
        <fullName evidence="2">Uncharacterized protein</fullName>
    </submittedName>
</protein>
<dbReference type="EMBL" id="BARW01009638">
    <property type="protein sequence ID" value="GAI82906.1"/>
    <property type="molecule type" value="Genomic_DNA"/>
</dbReference>
<sequence>PDNLVERNPMKTEQNLKTAIEQKKNEIAEAILSGLPKVVIDALEAELKTLEKALDDLQANPEECRP</sequence>
<reference evidence="2" key="1">
    <citation type="journal article" date="2014" name="Front. Microbiol.">
        <title>High frequency of phylogenetically diverse reductive dehalogenase-homologous genes in deep subseafloor sedimentary metagenomes.</title>
        <authorList>
            <person name="Kawai M."/>
            <person name="Futagami T."/>
            <person name="Toyoda A."/>
            <person name="Takaki Y."/>
            <person name="Nishi S."/>
            <person name="Hori S."/>
            <person name="Arai W."/>
            <person name="Tsubouchi T."/>
            <person name="Morono Y."/>
            <person name="Uchiyama I."/>
            <person name="Ito T."/>
            <person name="Fujiyama A."/>
            <person name="Inagaki F."/>
            <person name="Takami H."/>
        </authorList>
    </citation>
    <scope>NUCLEOTIDE SEQUENCE</scope>
    <source>
        <strain evidence="2">Expedition CK06-06</strain>
    </source>
</reference>
<evidence type="ECO:0000313" key="2">
    <source>
        <dbReference type="EMBL" id="GAI82906.1"/>
    </source>
</evidence>
<keyword evidence="1" id="KW-0175">Coiled coil</keyword>